<sequence>MQRIIVFLMFILLVSCEYFKVKKTSSDFILEEELQSFKWNEVDEYPTFSICENSNSKLETKQCFESTITKAITTQLMTENIIVTQDIEDTIYIKFQISEKGELSVLKIKTDSITSQEIPNIEDILISSLDSLPEIFPAIKRSQKVKTEFMLPIVINVN</sequence>
<name>A0ABU3U3U1_9FLAO</name>
<dbReference type="PROSITE" id="PS51257">
    <property type="entry name" value="PROKAR_LIPOPROTEIN"/>
    <property type="match status" value="1"/>
</dbReference>
<dbReference type="Proteomes" id="UP001268651">
    <property type="component" value="Unassembled WGS sequence"/>
</dbReference>
<evidence type="ECO:0008006" key="3">
    <source>
        <dbReference type="Google" id="ProtNLM"/>
    </source>
</evidence>
<organism evidence="1 2">
    <name type="scientific">Gilvirhabdus luticola</name>
    <dbReference type="NCBI Taxonomy" id="3079858"/>
    <lineage>
        <taxon>Bacteria</taxon>
        <taxon>Pseudomonadati</taxon>
        <taxon>Bacteroidota</taxon>
        <taxon>Flavobacteriia</taxon>
        <taxon>Flavobacteriales</taxon>
        <taxon>Flavobacteriaceae</taxon>
        <taxon>Gilvirhabdus</taxon>
    </lineage>
</organism>
<gene>
    <name evidence="1" type="ORF">RXV94_02830</name>
</gene>
<evidence type="ECO:0000313" key="2">
    <source>
        <dbReference type="Proteomes" id="UP001268651"/>
    </source>
</evidence>
<proteinExistence type="predicted"/>
<dbReference type="EMBL" id="JAWHTF010000001">
    <property type="protein sequence ID" value="MDU8885080.1"/>
    <property type="molecule type" value="Genomic_DNA"/>
</dbReference>
<reference evidence="1 2" key="1">
    <citation type="submission" date="2023-10" db="EMBL/GenBank/DDBJ databases">
        <title>Marimonas sp. nov. isolated from tidal mud flat.</title>
        <authorList>
            <person name="Jaincy N.J."/>
            <person name="Srinivasan S."/>
            <person name="Lee S.-S."/>
        </authorList>
    </citation>
    <scope>NUCLEOTIDE SEQUENCE [LARGE SCALE GENOMIC DNA]</scope>
    <source>
        <strain evidence="1 2">MJ-SS3</strain>
    </source>
</reference>
<keyword evidence="2" id="KW-1185">Reference proteome</keyword>
<dbReference type="RefSeq" id="WP_316660923.1">
    <property type="nucleotide sequence ID" value="NZ_JAWHTF010000001.1"/>
</dbReference>
<evidence type="ECO:0000313" key="1">
    <source>
        <dbReference type="EMBL" id="MDU8885080.1"/>
    </source>
</evidence>
<protein>
    <recommendedName>
        <fullName evidence="3">TonB C-terminal domain-containing protein</fullName>
    </recommendedName>
</protein>
<accession>A0ABU3U3U1</accession>
<comment type="caution">
    <text evidence="1">The sequence shown here is derived from an EMBL/GenBank/DDBJ whole genome shotgun (WGS) entry which is preliminary data.</text>
</comment>